<gene>
    <name evidence="12" type="primary">ALG13</name>
    <name evidence="14" type="ORF">PACTADRAFT_50871</name>
</gene>
<evidence type="ECO:0000256" key="8">
    <source>
        <dbReference type="ARBA" id="ARBA00022824"/>
    </source>
</evidence>
<comment type="catalytic activity">
    <reaction evidence="11">
        <text>an N-acetyl-alpha-D-glucosaminyl-diphospho-di-trans,poly-cis-dolichol + UDP-N-acetyl-alpha-D-glucosamine = an N,N'-diacetylchitobiosyl-diphospho-di-trans,poly-cis-dolichol + UDP + H(+)</text>
        <dbReference type="Rhea" id="RHEA:23380"/>
        <dbReference type="Rhea" id="RHEA-COMP:19507"/>
        <dbReference type="Rhea" id="RHEA-COMP:19510"/>
        <dbReference type="ChEBI" id="CHEBI:15378"/>
        <dbReference type="ChEBI" id="CHEBI:57269"/>
        <dbReference type="ChEBI" id="CHEBI:57705"/>
        <dbReference type="ChEBI" id="CHEBI:58223"/>
        <dbReference type="ChEBI" id="CHEBI:58427"/>
        <dbReference type="EC" id="2.4.1.141"/>
    </reaction>
</comment>
<evidence type="ECO:0000256" key="4">
    <source>
        <dbReference type="ARBA" id="ARBA00012614"/>
    </source>
</evidence>
<keyword evidence="7 12" id="KW-0808">Transferase</keyword>
<evidence type="ECO:0000256" key="7">
    <source>
        <dbReference type="ARBA" id="ARBA00022679"/>
    </source>
</evidence>
<keyword evidence="6 12" id="KW-0328">Glycosyltransferase</keyword>
<dbReference type="EC" id="2.4.1.141" evidence="4 12"/>
<reference evidence="15" key="1">
    <citation type="submission" date="2016-05" db="EMBL/GenBank/DDBJ databases">
        <title>Comparative genomics of biotechnologically important yeasts.</title>
        <authorList>
            <consortium name="DOE Joint Genome Institute"/>
            <person name="Riley R."/>
            <person name="Haridas S."/>
            <person name="Wolfe K.H."/>
            <person name="Lopes M.R."/>
            <person name="Hittinger C.T."/>
            <person name="Goker M."/>
            <person name="Salamov A."/>
            <person name="Wisecaver J."/>
            <person name="Long T.M."/>
            <person name="Aerts A.L."/>
            <person name="Barry K."/>
            <person name="Choi C."/>
            <person name="Clum A."/>
            <person name="Coughlan A.Y."/>
            <person name="Deshpande S."/>
            <person name="Douglass A.P."/>
            <person name="Hanson S.J."/>
            <person name="Klenk H.-P."/>
            <person name="Labutti K."/>
            <person name="Lapidus A."/>
            <person name="Lindquist E."/>
            <person name="Lipzen A."/>
            <person name="Meier-Kolthoff J.P."/>
            <person name="Ohm R.A."/>
            <person name="Otillar R.P."/>
            <person name="Pangilinan J."/>
            <person name="Peng Y."/>
            <person name="Rokas A."/>
            <person name="Rosa C.A."/>
            <person name="Scheuner C."/>
            <person name="Sibirny A.A."/>
            <person name="Slot J.C."/>
            <person name="Stielow J.B."/>
            <person name="Sun H."/>
            <person name="Kurtzman C.P."/>
            <person name="Blackwell M."/>
            <person name="Grigoriev I.V."/>
            <person name="Jeffries T.W."/>
        </authorList>
    </citation>
    <scope>NUCLEOTIDE SEQUENCE [LARGE SCALE GENOMIC DNA]</scope>
    <source>
        <strain evidence="15">NRRL Y-2460</strain>
    </source>
</reference>
<protein>
    <recommendedName>
        <fullName evidence="5 12">UDP-N-acetylglucosamine transferase subunit ALG13</fullName>
        <ecNumber evidence="4 12">2.4.1.141</ecNumber>
    </recommendedName>
    <alternativeName>
        <fullName evidence="10 12">Asparagine-linked glycosylation protein 13</fullName>
    </alternativeName>
</protein>
<dbReference type="PANTHER" id="PTHR12867:SF6">
    <property type="entry name" value="N-ACETYLGLUCOSAMINYLDIPHOSPHODOLICHOL N-ACETYLGLUCOSAMINYLTRANSFERASE"/>
    <property type="match status" value="1"/>
</dbReference>
<evidence type="ECO:0000256" key="12">
    <source>
        <dbReference type="RuleBase" id="RU362128"/>
    </source>
</evidence>
<keyword evidence="8 12" id="KW-0256">Endoplasmic reticulum</keyword>
<sequence>MKFVLVTTGATVTFRPLIKLSLSLEFVNHLIDLNFTKLIIQFGNSSNSKDFYLKELETLHNSLSKDFGKNEFHYKEEFSSNDESKITILYNLPIKIGNFIVEGISFDKDLSLNYSSKSSLIISHGGTGSILDSLRLNKKLIVLNNQELADSHQLDIINEFEKKELLIYCKDNYNNKELIKCINKALSNNNGLKQLIPPRGKIIQDIILDCI</sequence>
<comment type="similarity">
    <text evidence="2 12">Belongs to the glycosyltransferase 28 family.</text>
</comment>
<evidence type="ECO:0000256" key="3">
    <source>
        <dbReference type="ARBA" id="ARBA00011198"/>
    </source>
</evidence>
<dbReference type="GO" id="GO:0006488">
    <property type="term" value="P:dolichol-linked oligosaccharide biosynthetic process"/>
    <property type="evidence" value="ECO:0007669"/>
    <property type="project" value="InterPro"/>
</dbReference>
<proteinExistence type="inferred from homology"/>
<dbReference type="EMBL" id="KV454015">
    <property type="protein sequence ID" value="ODV95048.1"/>
    <property type="molecule type" value="Genomic_DNA"/>
</dbReference>
<dbReference type="InterPro" id="IPR039042">
    <property type="entry name" value="Alg13-like"/>
</dbReference>
<name>A0A1E4TTP7_PACTA</name>
<evidence type="ECO:0000256" key="5">
    <source>
        <dbReference type="ARBA" id="ARBA00017468"/>
    </source>
</evidence>
<accession>A0A1E4TTP7</accession>
<dbReference type="STRING" id="669874.A0A1E4TTP7"/>
<dbReference type="PANTHER" id="PTHR12867">
    <property type="entry name" value="GLYCOSYL TRANSFERASE-RELATED"/>
    <property type="match status" value="1"/>
</dbReference>
<evidence type="ECO:0000259" key="13">
    <source>
        <dbReference type="Pfam" id="PF04101"/>
    </source>
</evidence>
<evidence type="ECO:0000256" key="10">
    <source>
        <dbReference type="ARBA" id="ARBA00032061"/>
    </source>
</evidence>
<dbReference type="OrthoDB" id="20273at2759"/>
<evidence type="ECO:0000313" key="14">
    <source>
        <dbReference type="EMBL" id="ODV95048.1"/>
    </source>
</evidence>
<dbReference type="Pfam" id="PF04101">
    <property type="entry name" value="Glyco_tran_28_C"/>
    <property type="match status" value="1"/>
</dbReference>
<dbReference type="Gene3D" id="3.40.50.2000">
    <property type="entry name" value="Glycogen Phosphorylase B"/>
    <property type="match status" value="1"/>
</dbReference>
<dbReference type="Proteomes" id="UP000094236">
    <property type="component" value="Unassembled WGS sequence"/>
</dbReference>
<organism evidence="14 15">
    <name type="scientific">Pachysolen tannophilus NRRL Y-2460</name>
    <dbReference type="NCBI Taxonomy" id="669874"/>
    <lineage>
        <taxon>Eukaryota</taxon>
        <taxon>Fungi</taxon>
        <taxon>Dikarya</taxon>
        <taxon>Ascomycota</taxon>
        <taxon>Saccharomycotina</taxon>
        <taxon>Pichiomycetes</taxon>
        <taxon>Pachysolenaceae</taxon>
        <taxon>Pachysolen</taxon>
    </lineage>
</organism>
<evidence type="ECO:0000256" key="1">
    <source>
        <dbReference type="ARBA" id="ARBA00004240"/>
    </source>
</evidence>
<comment type="subunit">
    <text evidence="3 12">Heterodimer with ALG14 to form a functional enzyme.</text>
</comment>
<comment type="function">
    <text evidence="9 12">Involved in protein N-glycosylation. Essential for the second step of the dolichol-linked oligosaccharide pathway.</text>
</comment>
<evidence type="ECO:0000256" key="2">
    <source>
        <dbReference type="ARBA" id="ARBA00006962"/>
    </source>
</evidence>
<dbReference type="InterPro" id="IPR007235">
    <property type="entry name" value="Glyco_trans_28_C"/>
</dbReference>
<evidence type="ECO:0000313" key="15">
    <source>
        <dbReference type="Proteomes" id="UP000094236"/>
    </source>
</evidence>
<dbReference type="GO" id="GO:0005783">
    <property type="term" value="C:endoplasmic reticulum"/>
    <property type="evidence" value="ECO:0007669"/>
    <property type="project" value="UniProtKB-SubCell"/>
</dbReference>
<feature type="domain" description="Glycosyl transferase family 28 C-terminal" evidence="13">
    <location>
        <begin position="100"/>
        <end position="193"/>
    </location>
</feature>
<dbReference type="GO" id="GO:0004577">
    <property type="term" value="F:N-acetylglucosaminyldiphosphodolichol N-acetylglucosaminyltransferase activity"/>
    <property type="evidence" value="ECO:0007669"/>
    <property type="project" value="UniProtKB-EC"/>
</dbReference>
<evidence type="ECO:0000256" key="11">
    <source>
        <dbReference type="ARBA" id="ARBA00048184"/>
    </source>
</evidence>
<evidence type="ECO:0000256" key="9">
    <source>
        <dbReference type="ARBA" id="ARBA00024804"/>
    </source>
</evidence>
<keyword evidence="15" id="KW-1185">Reference proteome</keyword>
<dbReference type="AlphaFoldDB" id="A0A1E4TTP7"/>
<evidence type="ECO:0000256" key="6">
    <source>
        <dbReference type="ARBA" id="ARBA00022676"/>
    </source>
</evidence>
<comment type="subcellular location">
    <subcellularLocation>
        <location evidence="1 12">Endoplasmic reticulum</location>
    </subcellularLocation>
</comment>